<dbReference type="AlphaFoldDB" id="F0WX79"/>
<dbReference type="PROSITE" id="PS50878">
    <property type="entry name" value="RT_POL"/>
    <property type="match status" value="1"/>
</dbReference>
<keyword evidence="2" id="KW-0540">Nuclease</keyword>
<evidence type="ECO:0000259" key="1">
    <source>
        <dbReference type="PROSITE" id="PS50878"/>
    </source>
</evidence>
<dbReference type="PANTHER" id="PTHR47027:SF20">
    <property type="entry name" value="REVERSE TRANSCRIPTASE-LIKE PROTEIN WITH RNA-DIRECTED DNA POLYMERASE DOMAIN"/>
    <property type="match status" value="1"/>
</dbReference>
<keyword evidence="2" id="KW-0695">RNA-directed DNA polymerase</keyword>
<keyword evidence="2" id="KW-0808">Transferase</keyword>
<name>F0WX79_9STRA</name>
<feature type="domain" description="Reverse transcriptase" evidence="1">
    <location>
        <begin position="468"/>
        <end position="710"/>
    </location>
</feature>
<keyword evidence="2" id="KW-0255">Endonuclease</keyword>
<dbReference type="InterPro" id="IPR000477">
    <property type="entry name" value="RT_dom"/>
</dbReference>
<organism evidence="2">
    <name type="scientific">Albugo laibachii Nc14</name>
    <dbReference type="NCBI Taxonomy" id="890382"/>
    <lineage>
        <taxon>Eukaryota</taxon>
        <taxon>Sar</taxon>
        <taxon>Stramenopiles</taxon>
        <taxon>Oomycota</taxon>
        <taxon>Peronosporomycetes</taxon>
        <taxon>Albuginales</taxon>
        <taxon>Albuginaceae</taxon>
        <taxon>Albugo</taxon>
    </lineage>
</organism>
<proteinExistence type="predicted"/>
<sequence length="824" mass="95078">MTEALVDVRRPTDRVILLPSTKPYYGLGSILSDRVANHVHRYWMVSDRIAVLQLKLSKQVKVAFTNVYAPHMRPSAEQSDGFYDTLQETIQRFRHQLLFILGDFNAKIGQRCEGETFLGLYSRGYRNDNGIRLRDFCAENDLFLSNTAFYKKRARNITTWQGISGRGPIFNQIDYIILPLRFKLLLSNSQSWSGTLVDSDHRLINTNLQLSNVYKILMNISRTQPSALTFDTALLQDPDIFDLYQQSIAKALVAPAPTESLEWPSVLIRIKAIANTIIRPKIDTVQRPDDNDEIAAHSRAQKRLRALSTSSNDPVDQLLYRSRRQALLRTIRQKCKEAGRLRVTQHIMDLKKYKYTEKMYHIIRRLTTRKRPAKFIRDHDGRIIGNSRETAQVITEFLSGQFHKPHLSDVSVGTYSMKSPITAEEVTQTFRSLKNNRAPGADHIPAELLKYSPPVVSDFLSRAINCHIQNPTTSMRESLNHGVVITFPKPNKPAGSCANLRPITLLSTTRKTISTVILNRIRTKVDKWLSPNQSGFRVARSSADAFWAHRWNIALTRRFQTNMYILVIDLSKAFDTIDRHRLLMVLDSILDPDEVQMIKALLSATTLQLRLGDALSPFLFVVYLEAVLRDLCVHLEISMRELNTIVFADDVDFIHHDPTRLEHILLVAERVFRAWSLTINVSKSERTTIARAPHTTDESWRTVRKLGSLLGDSEDVQQRKAHAATAFKRFWKLWIHSRLLPETLRVRLYNVYVLPILLYNCGTWGLTDRDIDSLEAYHLRRVLRIHYPQHISNADLYKRCNTKPLRIHLTRSRWRLFGHILRRA</sequence>
<protein>
    <submittedName>
        <fullName evidence="2">Endonucleasereverse transcriptase putative</fullName>
    </submittedName>
</protein>
<dbReference type="SUPFAM" id="SSF56672">
    <property type="entry name" value="DNA/RNA polymerases"/>
    <property type="match status" value="1"/>
</dbReference>
<dbReference type="CDD" id="cd01650">
    <property type="entry name" value="RT_nLTR_like"/>
    <property type="match status" value="1"/>
</dbReference>
<reference evidence="2" key="2">
    <citation type="submission" date="2011-02" db="EMBL/GenBank/DDBJ databases">
        <authorList>
            <person name="MacLean D."/>
        </authorList>
    </citation>
    <scope>NUCLEOTIDE SEQUENCE</scope>
</reference>
<dbReference type="InterPro" id="IPR036691">
    <property type="entry name" value="Endo/exonu/phosph_ase_sf"/>
</dbReference>
<dbReference type="InterPro" id="IPR043502">
    <property type="entry name" value="DNA/RNA_pol_sf"/>
</dbReference>
<accession>F0WX79</accession>
<dbReference type="GO" id="GO:0003964">
    <property type="term" value="F:RNA-directed DNA polymerase activity"/>
    <property type="evidence" value="ECO:0007669"/>
    <property type="project" value="UniProtKB-KW"/>
</dbReference>
<dbReference type="Gene3D" id="3.60.10.10">
    <property type="entry name" value="Endonuclease/exonuclease/phosphatase"/>
    <property type="match status" value="1"/>
</dbReference>
<dbReference type="PANTHER" id="PTHR47027">
    <property type="entry name" value="REVERSE TRANSCRIPTASE DOMAIN-CONTAINING PROTEIN"/>
    <property type="match status" value="1"/>
</dbReference>
<evidence type="ECO:0000313" key="2">
    <source>
        <dbReference type="EMBL" id="CCA26071.1"/>
    </source>
</evidence>
<keyword evidence="2" id="KW-0548">Nucleotidyltransferase</keyword>
<reference evidence="2" key="1">
    <citation type="journal article" date="2011" name="PLoS Biol.">
        <title>Gene gain and loss during evolution of obligate parasitism in the white rust pathogen of Arabidopsis thaliana.</title>
        <authorList>
            <person name="Kemen E."/>
            <person name="Gardiner A."/>
            <person name="Schultz-Larsen T."/>
            <person name="Kemen A.C."/>
            <person name="Balmuth A.L."/>
            <person name="Robert-Seilaniantz A."/>
            <person name="Bailey K."/>
            <person name="Holub E."/>
            <person name="Studholme D.J."/>
            <person name="Maclean D."/>
            <person name="Jones J.D."/>
        </authorList>
    </citation>
    <scope>NUCLEOTIDE SEQUENCE</scope>
</reference>
<keyword evidence="2" id="KW-0378">Hydrolase</keyword>
<gene>
    <name evidence="2" type="primary">AlNc14C344G10837</name>
    <name evidence="2" type="ORF">ALNC14_122150</name>
</gene>
<dbReference type="GO" id="GO:0004519">
    <property type="term" value="F:endonuclease activity"/>
    <property type="evidence" value="ECO:0007669"/>
    <property type="project" value="UniProtKB-KW"/>
</dbReference>
<dbReference type="HOGENOM" id="CLU_000680_32_4_1"/>
<dbReference type="SUPFAM" id="SSF56219">
    <property type="entry name" value="DNase I-like"/>
    <property type="match status" value="1"/>
</dbReference>
<dbReference type="Pfam" id="PF00078">
    <property type="entry name" value="RVT_1"/>
    <property type="match status" value="1"/>
</dbReference>
<dbReference type="EMBL" id="FR824389">
    <property type="protein sequence ID" value="CCA26071.1"/>
    <property type="molecule type" value="Genomic_DNA"/>
</dbReference>